<dbReference type="InterPro" id="IPR051396">
    <property type="entry name" value="Bact_Antivir_Def_Nuclease"/>
</dbReference>
<dbReference type="PANTHER" id="PTHR43581:SF2">
    <property type="entry name" value="EXCINUCLEASE ATPASE SUBUNIT"/>
    <property type="match status" value="1"/>
</dbReference>
<dbReference type="EMBL" id="WKKZ01000002">
    <property type="protein sequence ID" value="MSE04344.1"/>
    <property type="molecule type" value="Genomic_DNA"/>
</dbReference>
<evidence type="ECO:0000259" key="1">
    <source>
        <dbReference type="Pfam" id="PF13175"/>
    </source>
</evidence>
<protein>
    <submittedName>
        <fullName evidence="3">AAA family ATPase</fullName>
    </submittedName>
</protein>
<dbReference type="Gene3D" id="3.40.50.300">
    <property type="entry name" value="P-loop containing nucleotide triphosphate hydrolases"/>
    <property type="match status" value="2"/>
</dbReference>
<evidence type="ECO:0000313" key="2">
    <source>
        <dbReference type="EMBL" id="MSE04344.1"/>
    </source>
</evidence>
<evidence type="ECO:0000313" key="6">
    <source>
        <dbReference type="Proteomes" id="UP000467635"/>
    </source>
</evidence>
<reference evidence="5 6" key="1">
    <citation type="submission" date="2019-11" db="EMBL/GenBank/DDBJ databases">
        <title>Draft Genome Sequence of Plant Growth-Promoting Rhizosphere-Associated Bacteria.</title>
        <authorList>
            <person name="Vasilyev I.Y."/>
            <person name="Radchenko V."/>
            <person name="Ilnitskaya E.V."/>
        </authorList>
    </citation>
    <scope>NUCLEOTIDE SEQUENCE [LARGE SCALE GENOMIC DNA]</scope>
    <source>
        <strain evidence="4 6">VRA_01-1sq_f</strain>
        <strain evidence="3 5">VRA_1sq_f</strain>
        <plasmid evidence="3">unnamed02</plasmid>
    </source>
</reference>
<proteinExistence type="predicted"/>
<sequence length="470" mass="54569">MKSENLKKWGTMMKLKMENIGKVSHASIDINGITVVAGENNLGKSTISKALYSVVDGLSNYEDEIIAQRLQLVFQKLKESMRGIRIRRYSLFDCIDAIEFKIGEELEINTNPRGRRIGKYRELVTVQDMSEVVKKFEEGGELDKDDIELIFEKILNLLDESRKIYISEDEIFENIDIPELLDNVNEIMSAPKNKILMRLLSNHFNKEFQNQVNNIYDKNLKAKVGLIVKDKSVNIDITENKVTKISDNPENLWVNVEYIDNPFILDDIPSRMIERNRYSLYHGTKLIYDLQKGISDNAIEGYILDEKFQEIEDELLKIVKGNLKSADMYVGLSENDSDQIIDIKNVSAGLKIFIIIKTLFENKSLEENGILILDEPEIHLHPDWQVKLAKIIVLIQKIFKMHILLNTHSPYFINAIEVYSDLYNIENNFYLAEQTDKGTMFVNVNKNVDKIYKKMLKPFQDLENIDERER</sequence>
<dbReference type="Pfam" id="PF13175">
    <property type="entry name" value="AAA_15"/>
    <property type="match status" value="1"/>
</dbReference>
<dbReference type="EMBL" id="WKKZ01001602">
    <property type="protein sequence ID" value="MSE07023.1"/>
    <property type="molecule type" value="Genomic_DNA"/>
</dbReference>
<dbReference type="Proteomes" id="UP000467635">
    <property type="component" value="Unassembled WGS sequence"/>
</dbReference>
<keyword evidence="3" id="KW-0614">Plasmid</keyword>
<geneLocation type="plasmid" evidence="3">
    <name>unnamed02</name>
</geneLocation>
<organism evidence="3 5">
    <name type="scientific">Ligilactobacillus salivarius</name>
    <dbReference type="NCBI Taxonomy" id="1624"/>
    <lineage>
        <taxon>Bacteria</taxon>
        <taxon>Bacillati</taxon>
        <taxon>Bacillota</taxon>
        <taxon>Bacilli</taxon>
        <taxon>Lactobacillales</taxon>
        <taxon>Lactobacillaceae</taxon>
        <taxon>Ligilactobacillus</taxon>
    </lineage>
</organism>
<dbReference type="InterPro" id="IPR041685">
    <property type="entry name" value="AAA_GajA/Old/RecF-like"/>
</dbReference>
<name>A0A6A8LV30_9LACO</name>
<evidence type="ECO:0000313" key="5">
    <source>
        <dbReference type="Proteomes" id="UP000437575"/>
    </source>
</evidence>
<dbReference type="PANTHER" id="PTHR43581">
    <property type="entry name" value="ATP/GTP PHOSPHATASE"/>
    <property type="match status" value="1"/>
</dbReference>
<gene>
    <name evidence="4" type="ORF">GKC33_01005</name>
    <name evidence="2" type="ORF">GKC34_00425</name>
    <name evidence="3" type="ORF">GKC34_15250</name>
</gene>
<evidence type="ECO:0000313" key="4">
    <source>
        <dbReference type="EMBL" id="MSE07341.1"/>
    </source>
</evidence>
<accession>A0A6A8LV30</accession>
<dbReference type="Proteomes" id="UP000437575">
    <property type="component" value="Unassembled WGS sequence"/>
</dbReference>
<dbReference type="EMBL" id="WKKX01000018">
    <property type="protein sequence ID" value="MSE07341.1"/>
    <property type="molecule type" value="Genomic_DNA"/>
</dbReference>
<evidence type="ECO:0000313" key="3">
    <source>
        <dbReference type="EMBL" id="MSE07023.1"/>
    </source>
</evidence>
<dbReference type="AlphaFoldDB" id="A0A6A8LV30"/>
<comment type="caution">
    <text evidence="3">The sequence shown here is derived from an EMBL/GenBank/DDBJ whole genome shotgun (WGS) entry which is preliminary data.</text>
</comment>
<dbReference type="InterPro" id="IPR027417">
    <property type="entry name" value="P-loop_NTPase"/>
</dbReference>
<dbReference type="SUPFAM" id="SSF52540">
    <property type="entry name" value="P-loop containing nucleoside triphosphate hydrolases"/>
    <property type="match status" value="1"/>
</dbReference>
<feature type="domain" description="Endonuclease GajA/Old nuclease/RecF-like AAA" evidence="1">
    <location>
        <begin position="14"/>
        <end position="413"/>
    </location>
</feature>